<proteinExistence type="predicted"/>
<sequence length="169" mass="18129">MFAVIIVDDKGETAVVNVDDTVVDVCGLTKMACRTHTQEDQTNPGKSCNILPIVGQHSLDPLEGGYRPSTRSVDGGGPHELRAKAQNPGASSTSLPVELSALAAEVERKSAALFGPQGMCDPPRMKAARTTFLLSRRPRRCLAVARDLGQSTQEQSWELGVLLNSMDQL</sequence>
<dbReference type="AlphaFoldDB" id="A0AAV7L9K4"/>
<feature type="region of interest" description="Disordered" evidence="1">
    <location>
        <begin position="61"/>
        <end position="93"/>
    </location>
</feature>
<reference evidence="2" key="1">
    <citation type="journal article" date="2022" name="bioRxiv">
        <title>Sequencing and chromosome-scale assembly of the giantPleurodeles waltlgenome.</title>
        <authorList>
            <person name="Brown T."/>
            <person name="Elewa A."/>
            <person name="Iarovenko S."/>
            <person name="Subramanian E."/>
            <person name="Araus A.J."/>
            <person name="Petzold A."/>
            <person name="Susuki M."/>
            <person name="Suzuki K.-i.T."/>
            <person name="Hayashi T."/>
            <person name="Toyoda A."/>
            <person name="Oliveira C."/>
            <person name="Osipova E."/>
            <person name="Leigh N.D."/>
            <person name="Simon A."/>
            <person name="Yun M.H."/>
        </authorList>
    </citation>
    <scope>NUCLEOTIDE SEQUENCE</scope>
    <source>
        <strain evidence="2">20211129_DDA</strain>
        <tissue evidence="2">Liver</tissue>
    </source>
</reference>
<evidence type="ECO:0000256" key="1">
    <source>
        <dbReference type="SAM" id="MobiDB-lite"/>
    </source>
</evidence>
<evidence type="ECO:0000313" key="2">
    <source>
        <dbReference type="EMBL" id="KAJ1088286.1"/>
    </source>
</evidence>
<keyword evidence="3" id="KW-1185">Reference proteome</keyword>
<comment type="caution">
    <text evidence="2">The sequence shown here is derived from an EMBL/GenBank/DDBJ whole genome shotgun (WGS) entry which is preliminary data.</text>
</comment>
<organism evidence="2 3">
    <name type="scientific">Pleurodeles waltl</name>
    <name type="common">Iberian ribbed newt</name>
    <dbReference type="NCBI Taxonomy" id="8319"/>
    <lineage>
        <taxon>Eukaryota</taxon>
        <taxon>Metazoa</taxon>
        <taxon>Chordata</taxon>
        <taxon>Craniata</taxon>
        <taxon>Vertebrata</taxon>
        <taxon>Euteleostomi</taxon>
        <taxon>Amphibia</taxon>
        <taxon>Batrachia</taxon>
        <taxon>Caudata</taxon>
        <taxon>Salamandroidea</taxon>
        <taxon>Salamandridae</taxon>
        <taxon>Pleurodelinae</taxon>
        <taxon>Pleurodeles</taxon>
    </lineage>
</organism>
<gene>
    <name evidence="2" type="ORF">NDU88_001444</name>
</gene>
<dbReference type="EMBL" id="JANPWB010000015">
    <property type="protein sequence ID" value="KAJ1088286.1"/>
    <property type="molecule type" value="Genomic_DNA"/>
</dbReference>
<dbReference type="Proteomes" id="UP001066276">
    <property type="component" value="Chromosome 11"/>
</dbReference>
<accession>A0AAV7L9K4</accession>
<protein>
    <submittedName>
        <fullName evidence="2">Uncharacterized protein</fullName>
    </submittedName>
</protein>
<name>A0AAV7L9K4_PLEWA</name>
<evidence type="ECO:0000313" key="3">
    <source>
        <dbReference type="Proteomes" id="UP001066276"/>
    </source>
</evidence>